<dbReference type="EC" id="2.5.1.30" evidence="7"/>
<dbReference type="PROSITE" id="PS00723">
    <property type="entry name" value="POLYPRENYL_SYNTHASE_1"/>
    <property type="match status" value="1"/>
</dbReference>
<reference evidence="7 8" key="1">
    <citation type="submission" date="2021-03" db="EMBL/GenBank/DDBJ databases">
        <title>Genomic Encyclopedia of Type Strains, Phase IV (KMG-IV): sequencing the most valuable type-strain genomes for metagenomic binning, comparative biology and taxonomic classification.</title>
        <authorList>
            <person name="Goeker M."/>
        </authorList>
    </citation>
    <scope>NUCLEOTIDE SEQUENCE [LARGE SCALE GENOMIC DNA]</scope>
    <source>
        <strain evidence="7 8">DSM 28650</strain>
    </source>
</reference>
<comment type="cofactor">
    <cofactor evidence="1">
        <name>Mg(2+)</name>
        <dbReference type="ChEBI" id="CHEBI:18420"/>
    </cofactor>
</comment>
<evidence type="ECO:0000256" key="3">
    <source>
        <dbReference type="ARBA" id="ARBA00022679"/>
    </source>
</evidence>
<evidence type="ECO:0000256" key="2">
    <source>
        <dbReference type="ARBA" id="ARBA00006706"/>
    </source>
</evidence>
<sequence length="324" mass="36962">MKVNKMWDKYPELKEDLEGVLQLMDKNIKCKDKRIENSIKELIYSGGKLLRPAFSLISSRFGQYNEEKSRSVAAAIEMLHMATLVHDDVIDDAKTRRGQETLQSKYGKDYAVYIGDYLFCVTFKLLSTHSSSLASIKIDSRAMERICLGEIDQMNSKFLVDTSVKKYLSRIQGKTAELFSLSFYSGASESGCEDKLSKQFWQIGHNIGMAFQIIDDILDYSSEGSILGKPVAADIKQGIFNLPLIYAMEKNKDEFKAILEKEIITDEDVSNIMELVVKYKGVEKAMELAEKYTNKAFKLINKLPENPYKNILLELAEKLLDRNY</sequence>
<keyword evidence="4" id="KW-0479">Metal-binding</keyword>
<proteinExistence type="inferred from homology"/>
<evidence type="ECO:0000256" key="1">
    <source>
        <dbReference type="ARBA" id="ARBA00001946"/>
    </source>
</evidence>
<keyword evidence="8" id="KW-1185">Reference proteome</keyword>
<comment type="caution">
    <text evidence="7">The sequence shown here is derived from an EMBL/GenBank/DDBJ whole genome shotgun (WGS) entry which is preliminary data.</text>
</comment>
<evidence type="ECO:0000313" key="7">
    <source>
        <dbReference type="EMBL" id="MBP2023241.1"/>
    </source>
</evidence>
<evidence type="ECO:0000256" key="5">
    <source>
        <dbReference type="ARBA" id="ARBA00022842"/>
    </source>
</evidence>
<dbReference type="PANTHER" id="PTHR12001">
    <property type="entry name" value="GERANYLGERANYL PYROPHOSPHATE SYNTHASE"/>
    <property type="match status" value="1"/>
</dbReference>
<dbReference type="PANTHER" id="PTHR12001:SF69">
    <property type="entry name" value="ALL TRANS-POLYPRENYL-DIPHOSPHATE SYNTHASE PDSS1"/>
    <property type="match status" value="1"/>
</dbReference>
<gene>
    <name evidence="7" type="ORF">J2Z44_003078</name>
</gene>
<accession>A0ABS4K7M8</accession>
<dbReference type="CDD" id="cd00685">
    <property type="entry name" value="Trans_IPPS_HT"/>
    <property type="match status" value="1"/>
</dbReference>
<dbReference type="Gene3D" id="1.10.600.10">
    <property type="entry name" value="Farnesyl Diphosphate Synthase"/>
    <property type="match status" value="1"/>
</dbReference>
<evidence type="ECO:0000256" key="6">
    <source>
        <dbReference type="RuleBase" id="RU004466"/>
    </source>
</evidence>
<dbReference type="InterPro" id="IPR033749">
    <property type="entry name" value="Polyprenyl_synt_CS"/>
</dbReference>
<keyword evidence="3 6" id="KW-0808">Transferase</keyword>
<dbReference type="Proteomes" id="UP001519308">
    <property type="component" value="Unassembled WGS sequence"/>
</dbReference>
<name>A0ABS4K7M8_9CLOT</name>
<organism evidence="7 8">
    <name type="scientific">Clostridium punense</name>
    <dbReference type="NCBI Taxonomy" id="1054297"/>
    <lineage>
        <taxon>Bacteria</taxon>
        <taxon>Bacillati</taxon>
        <taxon>Bacillota</taxon>
        <taxon>Clostridia</taxon>
        <taxon>Eubacteriales</taxon>
        <taxon>Clostridiaceae</taxon>
        <taxon>Clostridium</taxon>
    </lineage>
</organism>
<evidence type="ECO:0000313" key="8">
    <source>
        <dbReference type="Proteomes" id="UP001519308"/>
    </source>
</evidence>
<dbReference type="Pfam" id="PF00348">
    <property type="entry name" value="polyprenyl_synt"/>
    <property type="match status" value="1"/>
</dbReference>
<dbReference type="RefSeq" id="WP_021285574.1">
    <property type="nucleotide sequence ID" value="NZ_JAGGLL010000025.1"/>
</dbReference>
<protein>
    <submittedName>
        <fullName evidence="7">Heptaprenyl diphosphate synthase</fullName>
        <ecNumber evidence="7">2.5.1.30</ecNumber>
    </submittedName>
</protein>
<dbReference type="GO" id="GO:0000010">
    <property type="term" value="F:heptaprenyl diphosphate synthase activity"/>
    <property type="evidence" value="ECO:0007669"/>
    <property type="project" value="UniProtKB-EC"/>
</dbReference>
<comment type="similarity">
    <text evidence="2 6">Belongs to the FPP/GGPP synthase family.</text>
</comment>
<keyword evidence="5" id="KW-0460">Magnesium</keyword>
<dbReference type="PROSITE" id="PS00444">
    <property type="entry name" value="POLYPRENYL_SYNTHASE_2"/>
    <property type="match status" value="1"/>
</dbReference>
<evidence type="ECO:0000256" key="4">
    <source>
        <dbReference type="ARBA" id="ARBA00022723"/>
    </source>
</evidence>
<dbReference type="EMBL" id="JAGGLL010000025">
    <property type="protein sequence ID" value="MBP2023241.1"/>
    <property type="molecule type" value="Genomic_DNA"/>
</dbReference>
<dbReference type="InterPro" id="IPR008949">
    <property type="entry name" value="Isoprenoid_synthase_dom_sf"/>
</dbReference>
<dbReference type="SUPFAM" id="SSF48576">
    <property type="entry name" value="Terpenoid synthases"/>
    <property type="match status" value="1"/>
</dbReference>
<dbReference type="InterPro" id="IPR000092">
    <property type="entry name" value="Polyprenyl_synt"/>
</dbReference>
<dbReference type="SFLD" id="SFLDS00005">
    <property type="entry name" value="Isoprenoid_Synthase_Type_I"/>
    <property type="match status" value="1"/>
</dbReference>